<protein>
    <submittedName>
        <fullName evidence="1">Uncharacterized protein</fullName>
    </submittedName>
</protein>
<keyword evidence="2" id="KW-1185">Reference proteome</keyword>
<dbReference type="AlphaFoldDB" id="A0A5B7K4C9"/>
<dbReference type="Proteomes" id="UP000324222">
    <property type="component" value="Unassembled WGS sequence"/>
</dbReference>
<evidence type="ECO:0000313" key="2">
    <source>
        <dbReference type="Proteomes" id="UP000324222"/>
    </source>
</evidence>
<gene>
    <name evidence="1" type="ORF">E2C01_097395</name>
</gene>
<accession>A0A5B7K4C9</accession>
<comment type="caution">
    <text evidence="1">The sequence shown here is derived from an EMBL/GenBank/DDBJ whole genome shotgun (WGS) entry which is preliminary data.</text>
</comment>
<dbReference type="EMBL" id="VSRR010128859">
    <property type="protein sequence ID" value="MPD01850.1"/>
    <property type="molecule type" value="Genomic_DNA"/>
</dbReference>
<evidence type="ECO:0000313" key="1">
    <source>
        <dbReference type="EMBL" id="MPD01850.1"/>
    </source>
</evidence>
<name>A0A5B7K4C9_PORTR</name>
<reference evidence="1 2" key="1">
    <citation type="submission" date="2019-05" db="EMBL/GenBank/DDBJ databases">
        <title>Another draft genome of Portunus trituberculatus and its Hox gene families provides insights of decapod evolution.</title>
        <authorList>
            <person name="Jeong J.-H."/>
            <person name="Song I."/>
            <person name="Kim S."/>
            <person name="Choi T."/>
            <person name="Kim D."/>
            <person name="Ryu S."/>
            <person name="Kim W."/>
        </authorList>
    </citation>
    <scope>NUCLEOTIDE SEQUENCE [LARGE SCALE GENOMIC DNA]</scope>
    <source>
        <tissue evidence="1">Muscle</tissue>
    </source>
</reference>
<sequence>MEGWDERWRENWLASRLAELLAERLSGWLVGWLSGWPVSHHQLKANPPLFTTIDCGPGNEHQESGPKGESSYCSRITHLEGH</sequence>
<proteinExistence type="predicted"/>
<organism evidence="1 2">
    <name type="scientific">Portunus trituberculatus</name>
    <name type="common">Swimming crab</name>
    <name type="synonym">Neptunus trituberculatus</name>
    <dbReference type="NCBI Taxonomy" id="210409"/>
    <lineage>
        <taxon>Eukaryota</taxon>
        <taxon>Metazoa</taxon>
        <taxon>Ecdysozoa</taxon>
        <taxon>Arthropoda</taxon>
        <taxon>Crustacea</taxon>
        <taxon>Multicrustacea</taxon>
        <taxon>Malacostraca</taxon>
        <taxon>Eumalacostraca</taxon>
        <taxon>Eucarida</taxon>
        <taxon>Decapoda</taxon>
        <taxon>Pleocyemata</taxon>
        <taxon>Brachyura</taxon>
        <taxon>Eubrachyura</taxon>
        <taxon>Portunoidea</taxon>
        <taxon>Portunidae</taxon>
        <taxon>Portuninae</taxon>
        <taxon>Portunus</taxon>
    </lineage>
</organism>